<dbReference type="Gene3D" id="1.10.3680.10">
    <property type="entry name" value="TerB-like"/>
    <property type="match status" value="1"/>
</dbReference>
<dbReference type="CDD" id="cd06257">
    <property type="entry name" value="DnaJ"/>
    <property type="match status" value="1"/>
</dbReference>
<evidence type="ECO:0000313" key="3">
    <source>
        <dbReference type="EMBL" id="KLE02586.1"/>
    </source>
</evidence>
<dbReference type="Proteomes" id="UP000035514">
    <property type="component" value="Unassembled WGS sequence"/>
</dbReference>
<dbReference type="PRINTS" id="PR00625">
    <property type="entry name" value="JDOMAIN"/>
</dbReference>
<sequence>MELVVLAVVIVILFFIGKNYKTEEFKNINLKQKEIFRGDLLNHEAGLLVALLAKVAKADGKIGELEAEILKHTFTDISSHFQNSQEVRENLKNLYEQEKEVFENLVVICDRLYLLTKHDYNKRLKYMEYLLNLAFIDADFSKAEQEITEDIAQALKIEGNDYFRLISNFENFYKNKENEKTLTLEKSYEILESNSTDDDATLKKNYRNLVKKHHPDIISGQGASQSIIDEATKKLQEINEAYEIIKKSRGI</sequence>
<dbReference type="PATRIC" id="fig|1447256.3.peg.66"/>
<keyword evidence="1" id="KW-0175">Coiled coil</keyword>
<evidence type="ECO:0000313" key="4">
    <source>
        <dbReference type="Proteomes" id="UP000035514"/>
    </source>
</evidence>
<dbReference type="SMART" id="SM00271">
    <property type="entry name" value="DnaJ"/>
    <property type="match status" value="1"/>
</dbReference>
<feature type="coiled-coil region" evidence="1">
    <location>
        <begin position="48"/>
        <end position="101"/>
    </location>
</feature>
<reference evidence="3 4" key="1">
    <citation type="submission" date="2014-01" db="EMBL/GenBank/DDBJ databases">
        <title>Development of a Comparative Genomic Fingerprinting Assay for High Resolution Genotyping of Arcobacter butzleri.</title>
        <authorList>
            <person name="Webb A.L."/>
            <person name="Inglis G.D."/>
            <person name="Kruczkiewicz P."/>
            <person name="Selinger L.B."/>
            <person name="Taboada E.N."/>
        </authorList>
    </citation>
    <scope>NUCLEOTIDE SEQUENCE [LARGE SCALE GENOMIC DNA]</scope>
    <source>
        <strain evidence="3 4">L348</strain>
    </source>
</reference>
<protein>
    <submittedName>
        <fullName evidence="3">Molecular chaperone DnaJ</fullName>
    </submittedName>
</protein>
<dbReference type="CDD" id="cd07316">
    <property type="entry name" value="terB_like_DjlA"/>
    <property type="match status" value="1"/>
</dbReference>
<feature type="domain" description="J" evidence="2">
    <location>
        <begin position="186"/>
        <end position="250"/>
    </location>
</feature>
<proteinExistence type="predicted"/>
<dbReference type="RefSeq" id="WP_046995958.1">
    <property type="nucleotide sequence ID" value="NZ_JAIQ01000017.1"/>
</dbReference>
<evidence type="ECO:0000259" key="2">
    <source>
        <dbReference type="PROSITE" id="PS50076"/>
    </source>
</evidence>
<evidence type="ECO:0000256" key="1">
    <source>
        <dbReference type="SAM" id="Coils"/>
    </source>
</evidence>
<comment type="caution">
    <text evidence="3">The sequence shown here is derived from an EMBL/GenBank/DDBJ whole genome shotgun (WGS) entry which is preliminary data.</text>
</comment>
<dbReference type="Pfam" id="PF00226">
    <property type="entry name" value="DnaJ"/>
    <property type="match status" value="1"/>
</dbReference>
<gene>
    <name evidence="3" type="ORF">AA20_00345</name>
</gene>
<dbReference type="InterPro" id="IPR029024">
    <property type="entry name" value="TerB-like"/>
</dbReference>
<name>A0A0G9K7W7_9BACT</name>
<accession>A0A0G9K7W7</accession>
<dbReference type="AlphaFoldDB" id="A0A0G9K7W7"/>
<dbReference type="InterPro" id="IPR036869">
    <property type="entry name" value="J_dom_sf"/>
</dbReference>
<dbReference type="SUPFAM" id="SSF46565">
    <property type="entry name" value="Chaperone J-domain"/>
    <property type="match status" value="1"/>
</dbReference>
<dbReference type="EMBL" id="JAIQ01000017">
    <property type="protein sequence ID" value="KLE02586.1"/>
    <property type="molecule type" value="Genomic_DNA"/>
</dbReference>
<dbReference type="PROSITE" id="PS50076">
    <property type="entry name" value="DNAJ_2"/>
    <property type="match status" value="1"/>
</dbReference>
<dbReference type="Gene3D" id="1.10.287.110">
    <property type="entry name" value="DnaJ domain"/>
    <property type="match status" value="1"/>
</dbReference>
<dbReference type="InterPro" id="IPR007791">
    <property type="entry name" value="DjlA_N"/>
</dbReference>
<dbReference type="InterPro" id="IPR001623">
    <property type="entry name" value="DnaJ_domain"/>
</dbReference>
<dbReference type="Pfam" id="PF05099">
    <property type="entry name" value="TerB"/>
    <property type="match status" value="1"/>
</dbReference>
<organism evidence="3 4">
    <name type="scientific">Aliarcobacter butzleri L348</name>
    <dbReference type="NCBI Taxonomy" id="1447256"/>
    <lineage>
        <taxon>Bacteria</taxon>
        <taxon>Pseudomonadati</taxon>
        <taxon>Campylobacterota</taxon>
        <taxon>Epsilonproteobacteria</taxon>
        <taxon>Campylobacterales</taxon>
        <taxon>Arcobacteraceae</taxon>
        <taxon>Aliarcobacter</taxon>
    </lineage>
</organism>